<dbReference type="Proteomes" id="UP000774283">
    <property type="component" value="Unassembled WGS sequence"/>
</dbReference>
<keyword evidence="4" id="KW-1185">Reference proteome</keyword>
<dbReference type="PANTHER" id="PTHR39428:SF1">
    <property type="entry name" value="F420H(2)-DEPENDENT QUINONE REDUCTASE RV1261C"/>
    <property type="match status" value="1"/>
</dbReference>
<protein>
    <submittedName>
        <fullName evidence="3">Nitroreductase family deazaflavin-dependent oxidoreductase</fullName>
    </submittedName>
</protein>
<dbReference type="Gene3D" id="2.30.110.10">
    <property type="entry name" value="Electron Transport, Fmn-binding Protein, Chain A"/>
    <property type="match status" value="1"/>
</dbReference>
<dbReference type="Pfam" id="PF04075">
    <property type="entry name" value="F420H2_quin_red"/>
    <property type="match status" value="1"/>
</dbReference>
<dbReference type="GO" id="GO:0005886">
    <property type="term" value="C:plasma membrane"/>
    <property type="evidence" value="ECO:0007669"/>
    <property type="project" value="TreeGrafter"/>
</dbReference>
<comment type="catalytic activity">
    <reaction evidence="2">
        <text>oxidized coenzyme F420-(gamma-L-Glu)(n) + a quinol + H(+) = reduced coenzyme F420-(gamma-L-Glu)(n) + a quinone</text>
        <dbReference type="Rhea" id="RHEA:39663"/>
        <dbReference type="Rhea" id="RHEA-COMP:12939"/>
        <dbReference type="Rhea" id="RHEA-COMP:14378"/>
        <dbReference type="ChEBI" id="CHEBI:15378"/>
        <dbReference type="ChEBI" id="CHEBI:24646"/>
        <dbReference type="ChEBI" id="CHEBI:132124"/>
        <dbReference type="ChEBI" id="CHEBI:133980"/>
        <dbReference type="ChEBI" id="CHEBI:139511"/>
    </reaction>
</comment>
<dbReference type="EMBL" id="JAAXOW010000001">
    <property type="protein sequence ID" value="NKX92810.1"/>
    <property type="molecule type" value="Genomic_DNA"/>
</dbReference>
<dbReference type="GO" id="GO:0016491">
    <property type="term" value="F:oxidoreductase activity"/>
    <property type="evidence" value="ECO:0007669"/>
    <property type="project" value="InterPro"/>
</dbReference>
<dbReference type="NCBIfam" id="TIGR00026">
    <property type="entry name" value="hi_GC_TIGR00026"/>
    <property type="match status" value="1"/>
</dbReference>
<dbReference type="InterPro" id="IPR004378">
    <property type="entry name" value="F420H2_quin_Rdtase"/>
</dbReference>
<evidence type="ECO:0000256" key="1">
    <source>
        <dbReference type="ARBA" id="ARBA00008710"/>
    </source>
</evidence>
<dbReference type="RefSeq" id="WP_168446802.1">
    <property type="nucleotide sequence ID" value="NZ_JAAXOW010000001.1"/>
</dbReference>
<evidence type="ECO:0000256" key="2">
    <source>
        <dbReference type="ARBA" id="ARBA00049106"/>
    </source>
</evidence>
<dbReference type="InterPro" id="IPR012349">
    <property type="entry name" value="Split_barrel_FMN-bd"/>
</dbReference>
<proteinExistence type="inferred from homology"/>
<dbReference type="GO" id="GO:0070967">
    <property type="term" value="F:coenzyme F420 binding"/>
    <property type="evidence" value="ECO:0007669"/>
    <property type="project" value="TreeGrafter"/>
</dbReference>
<dbReference type="AlphaFoldDB" id="A0A9X5IQL3"/>
<name>A0A9X5IQL3_9MICO</name>
<accession>A0A9X5IQL3</accession>
<reference evidence="3 4" key="1">
    <citation type="submission" date="2020-04" db="EMBL/GenBank/DDBJ databases">
        <title>MicrobeNet Type strains.</title>
        <authorList>
            <person name="Nicholson A.C."/>
        </authorList>
    </citation>
    <scope>NUCLEOTIDE SEQUENCE [LARGE SCALE GENOMIC DNA]</scope>
    <source>
        <strain evidence="3 4">ATCC BAA-789</strain>
    </source>
</reference>
<comment type="caution">
    <text evidence="3">The sequence shown here is derived from an EMBL/GenBank/DDBJ whole genome shotgun (WGS) entry which is preliminary data.</text>
</comment>
<evidence type="ECO:0000313" key="4">
    <source>
        <dbReference type="Proteomes" id="UP000774283"/>
    </source>
</evidence>
<comment type="similarity">
    <text evidence="1">Belongs to the F420H(2)-dependent quinone reductase family.</text>
</comment>
<dbReference type="PANTHER" id="PTHR39428">
    <property type="entry name" value="F420H(2)-DEPENDENT QUINONE REDUCTASE RV1261C"/>
    <property type="match status" value="1"/>
</dbReference>
<organism evidence="3 4">
    <name type="scientific">Sanguibacter hominis ATCC BAA-789</name>
    <dbReference type="NCBI Taxonomy" id="1312740"/>
    <lineage>
        <taxon>Bacteria</taxon>
        <taxon>Bacillati</taxon>
        <taxon>Actinomycetota</taxon>
        <taxon>Actinomycetes</taxon>
        <taxon>Micrococcales</taxon>
        <taxon>Sanguibacteraceae</taxon>
        <taxon>Sanguibacter</taxon>
    </lineage>
</organism>
<sequence length="152" mass="16922">MSFSHPSGTRGGAMPRGPVMRLVNKLATRRVRRTGGQAMGMDLLVLHTVGRKSGEERTTPVARFSAPDGGWYVVASANGAVENPAWYLNMAAHPDRVSVELDGQRFPVDAEELHGDERAAAWDLITREVPRFTKYEEKTDRLIPVVRLRRRG</sequence>
<gene>
    <name evidence="3" type="ORF">HF995_05905</name>
</gene>
<evidence type="ECO:0000313" key="3">
    <source>
        <dbReference type="EMBL" id="NKX92810.1"/>
    </source>
</evidence>